<sequence>MRSWRTALRIAAREARRAKGRTALVVAMIALPVLALSYVVVNYDMFRLTPAEQADRRLGRADATLTWPTDEALHQNPDGTAWVGGGEPRATSPTVEAVRAVLPPGSRVVPLGETSLALRTAAGVGELPATVVDLSDPLVHGIAAMVRGRAPAGDREIAVSVDALRRLGVGLGDEVVSADGTRGYEVTGVVEFPAALREMVVLPPGAGSLPMADRWLVDTPQPVTWEQVEQLNRHGILVESRAVLLDPPPDPAYAPSADGTDPMVVGMGGLIGGLGMLEVVLLAGPAFAVGARRRRRELALVAANGGTPAHLRRIVLADGVVLGVTGAAVGIVLGIAAAFAGRPLLEEYTVQARAGGYRVFPLALLAVAGLAVTTGALAALVPAFNASRQDVVAALTGRRGTVRSRRRWLVVGLLAAGAGTALAAFGASRVSATVMLVGLVLAELGLVLCTPSLIGLLARFGRLLPLAPRIALRDTARNRAAAAPAIAAVMAAVAGSVIVGVYLASDRARAAAVYEPALPHGYVTAWYDGFAPPADPPTVEQVAATARDAGLAVGGAAQFHQAACPPGTAENVSCGLTVEVPAGQTCPYDPSTDLDAQDRRRAADDPRCAPRYRTFSGFLADPVVDDGSALPLLTGADPDDLRRATAVLRAGGVVVTEPGLVVDGQVGVQIRRHDPRLPPDPDNGFAVVGTVRLPGYALTSGLATERTVYSPAAVDRLGLASRHLGFVLATTSEPTVAQEDRFREALGGLPGSPVPAVERGPGDSGNQAAILLAVAAGVVTLGAAGIATGLAAADSRADLSTLAAVGASPGVRRLLSLCQSGMIAGLGSLLGVVAGLTGALVILFALNEASGANWPYGDPFPVTVPWSMLAIVLAVPVVAMAGAGLLTRSRLPIERRIV</sequence>
<dbReference type="Proteomes" id="UP000680866">
    <property type="component" value="Chromosome"/>
</dbReference>
<evidence type="ECO:0000256" key="5">
    <source>
        <dbReference type="ARBA" id="ARBA00023136"/>
    </source>
</evidence>
<name>A0A810N490_9ACTN</name>
<feature type="transmembrane region" description="Helical" evidence="7">
    <location>
        <begin position="263"/>
        <end position="289"/>
    </location>
</feature>
<keyword evidence="5 7" id="KW-0472">Membrane</keyword>
<feature type="transmembrane region" description="Helical" evidence="7">
    <location>
        <begin position="822"/>
        <end position="846"/>
    </location>
</feature>
<dbReference type="InterPro" id="IPR003838">
    <property type="entry name" value="ABC3_permease_C"/>
</dbReference>
<feature type="transmembrane region" description="Helical" evidence="7">
    <location>
        <begin position="434"/>
        <end position="460"/>
    </location>
</feature>
<dbReference type="GO" id="GO:0022857">
    <property type="term" value="F:transmembrane transporter activity"/>
    <property type="evidence" value="ECO:0007669"/>
    <property type="project" value="TreeGrafter"/>
</dbReference>
<keyword evidence="3 7" id="KW-0812">Transmembrane</keyword>
<evidence type="ECO:0000256" key="6">
    <source>
        <dbReference type="ARBA" id="ARBA00038076"/>
    </source>
</evidence>
<dbReference type="PANTHER" id="PTHR30572:SF4">
    <property type="entry name" value="ABC TRANSPORTER PERMEASE YTRF"/>
    <property type="match status" value="1"/>
</dbReference>
<feature type="transmembrane region" description="Helical" evidence="7">
    <location>
        <begin position="866"/>
        <end position="886"/>
    </location>
</feature>
<proteinExistence type="inferred from homology"/>
<evidence type="ECO:0000259" key="8">
    <source>
        <dbReference type="Pfam" id="PF02687"/>
    </source>
</evidence>
<dbReference type="AlphaFoldDB" id="A0A810N490"/>
<feature type="transmembrane region" description="Helical" evidence="7">
    <location>
        <begin position="768"/>
        <end position="793"/>
    </location>
</feature>
<comment type="subcellular location">
    <subcellularLocation>
        <location evidence="1">Cell membrane</location>
        <topology evidence="1">Multi-pass membrane protein</topology>
    </subcellularLocation>
</comment>
<organism evidence="9 10">
    <name type="scientific">Polymorphospora rubra</name>
    <dbReference type="NCBI Taxonomy" id="338584"/>
    <lineage>
        <taxon>Bacteria</taxon>
        <taxon>Bacillati</taxon>
        <taxon>Actinomycetota</taxon>
        <taxon>Actinomycetes</taxon>
        <taxon>Micromonosporales</taxon>
        <taxon>Micromonosporaceae</taxon>
        <taxon>Polymorphospora</taxon>
    </lineage>
</organism>
<dbReference type="InterPro" id="IPR050250">
    <property type="entry name" value="Macrolide_Exporter_MacB"/>
</dbReference>
<comment type="similarity">
    <text evidence="6">Belongs to the ABC-4 integral membrane protein family.</text>
</comment>
<dbReference type="Pfam" id="PF02687">
    <property type="entry name" value="FtsX"/>
    <property type="match status" value="1"/>
</dbReference>
<feature type="transmembrane region" description="Helical" evidence="7">
    <location>
        <begin position="360"/>
        <end position="381"/>
    </location>
</feature>
<feature type="transmembrane region" description="Helical" evidence="7">
    <location>
        <begin position="408"/>
        <end position="428"/>
    </location>
</feature>
<evidence type="ECO:0000256" key="2">
    <source>
        <dbReference type="ARBA" id="ARBA00022475"/>
    </source>
</evidence>
<feature type="transmembrane region" description="Helical" evidence="7">
    <location>
        <begin position="21"/>
        <end position="41"/>
    </location>
</feature>
<dbReference type="KEGG" id="pry:Prubr_40400"/>
<protein>
    <recommendedName>
        <fullName evidence="8">ABC3 transporter permease C-terminal domain-containing protein</fullName>
    </recommendedName>
</protein>
<keyword evidence="2" id="KW-1003">Cell membrane</keyword>
<evidence type="ECO:0000313" key="10">
    <source>
        <dbReference type="Proteomes" id="UP000680866"/>
    </source>
</evidence>
<dbReference type="RefSeq" id="WP_246567375.1">
    <property type="nucleotide sequence ID" value="NZ_AP023359.1"/>
</dbReference>
<dbReference type="PANTHER" id="PTHR30572">
    <property type="entry name" value="MEMBRANE COMPONENT OF TRANSPORTER-RELATED"/>
    <property type="match status" value="1"/>
</dbReference>
<evidence type="ECO:0000256" key="3">
    <source>
        <dbReference type="ARBA" id="ARBA00022692"/>
    </source>
</evidence>
<evidence type="ECO:0000256" key="4">
    <source>
        <dbReference type="ARBA" id="ARBA00022989"/>
    </source>
</evidence>
<dbReference type="EMBL" id="AP023359">
    <property type="protein sequence ID" value="BCJ67019.1"/>
    <property type="molecule type" value="Genomic_DNA"/>
</dbReference>
<reference evidence="9" key="1">
    <citation type="submission" date="2020-08" db="EMBL/GenBank/DDBJ databases">
        <title>Whole genome shotgun sequence of Polymorphospora rubra NBRC 101157.</title>
        <authorList>
            <person name="Komaki H."/>
            <person name="Tamura T."/>
        </authorList>
    </citation>
    <scope>NUCLEOTIDE SEQUENCE</scope>
    <source>
        <strain evidence="9">NBRC 101157</strain>
    </source>
</reference>
<evidence type="ECO:0000313" key="9">
    <source>
        <dbReference type="EMBL" id="BCJ67019.1"/>
    </source>
</evidence>
<gene>
    <name evidence="9" type="ORF">Prubr_40400</name>
</gene>
<evidence type="ECO:0000256" key="7">
    <source>
        <dbReference type="SAM" id="Phobius"/>
    </source>
</evidence>
<feature type="domain" description="ABC3 transporter permease C-terminal" evidence="8">
    <location>
        <begin position="274"/>
        <end position="389"/>
    </location>
</feature>
<accession>A0A810N490</accession>
<keyword evidence="4 7" id="KW-1133">Transmembrane helix</keyword>
<evidence type="ECO:0000256" key="1">
    <source>
        <dbReference type="ARBA" id="ARBA00004651"/>
    </source>
</evidence>
<keyword evidence="10" id="KW-1185">Reference proteome</keyword>
<feature type="transmembrane region" description="Helical" evidence="7">
    <location>
        <begin position="481"/>
        <end position="504"/>
    </location>
</feature>
<feature type="transmembrane region" description="Helical" evidence="7">
    <location>
        <begin position="320"/>
        <end position="340"/>
    </location>
</feature>
<dbReference type="GO" id="GO:0005886">
    <property type="term" value="C:plasma membrane"/>
    <property type="evidence" value="ECO:0007669"/>
    <property type="project" value="UniProtKB-SubCell"/>
</dbReference>